<keyword evidence="1" id="KW-1133">Transmembrane helix</keyword>
<feature type="transmembrane region" description="Helical" evidence="1">
    <location>
        <begin position="72"/>
        <end position="93"/>
    </location>
</feature>
<comment type="caution">
    <text evidence="2">The sequence shown here is derived from an EMBL/GenBank/DDBJ whole genome shotgun (WGS) entry which is preliminary data.</text>
</comment>
<reference evidence="2" key="2">
    <citation type="journal article" date="2023" name="IMA Fungus">
        <title>Comparative genomic study of the Penicillium genus elucidates a diverse pangenome and 15 lateral gene transfer events.</title>
        <authorList>
            <person name="Petersen C."/>
            <person name="Sorensen T."/>
            <person name="Nielsen M.R."/>
            <person name="Sondergaard T.E."/>
            <person name="Sorensen J.L."/>
            <person name="Fitzpatrick D.A."/>
            <person name="Frisvad J.C."/>
            <person name="Nielsen K.L."/>
        </authorList>
    </citation>
    <scope>NUCLEOTIDE SEQUENCE</scope>
    <source>
        <strain evidence="2">IBT 19713</strain>
    </source>
</reference>
<dbReference type="OrthoDB" id="196103at2759"/>
<evidence type="ECO:0000313" key="2">
    <source>
        <dbReference type="EMBL" id="KAJ5246841.1"/>
    </source>
</evidence>
<feature type="transmembrane region" description="Helical" evidence="1">
    <location>
        <begin position="12"/>
        <end position="29"/>
    </location>
</feature>
<dbReference type="GeneID" id="83198424"/>
<keyword evidence="1" id="KW-0472">Membrane</keyword>
<gene>
    <name evidence="2" type="ORF">N7468_001824</name>
</gene>
<reference evidence="2" key="1">
    <citation type="submission" date="2022-11" db="EMBL/GenBank/DDBJ databases">
        <authorList>
            <person name="Petersen C."/>
        </authorList>
    </citation>
    <scope>NUCLEOTIDE SEQUENCE</scope>
    <source>
        <strain evidence="2">IBT 19713</strain>
    </source>
</reference>
<sequence length="125" mass="13443">MTDSERDDRVYLLTLVGLNLMCDCLYWLVGTINRDGGDIIRLSTAVRGVESTGQAILYGINSMNSSALSGAVTVKLSLFAACINLSAFVFVIYKVGIVDGVKIHDILQDQAVGDAEDPGIKKDDD</sequence>
<keyword evidence="1" id="KW-0812">Transmembrane</keyword>
<keyword evidence="3" id="KW-1185">Reference proteome</keyword>
<dbReference type="AlphaFoldDB" id="A0A9W9PHB6"/>
<accession>A0A9W9PHB6</accession>
<dbReference type="RefSeq" id="XP_058334262.1">
    <property type="nucleotide sequence ID" value="XM_058471121.1"/>
</dbReference>
<organism evidence="2 3">
    <name type="scientific">Penicillium chermesinum</name>
    <dbReference type="NCBI Taxonomy" id="63820"/>
    <lineage>
        <taxon>Eukaryota</taxon>
        <taxon>Fungi</taxon>
        <taxon>Dikarya</taxon>
        <taxon>Ascomycota</taxon>
        <taxon>Pezizomycotina</taxon>
        <taxon>Eurotiomycetes</taxon>
        <taxon>Eurotiomycetidae</taxon>
        <taxon>Eurotiales</taxon>
        <taxon>Aspergillaceae</taxon>
        <taxon>Penicillium</taxon>
    </lineage>
</organism>
<dbReference type="Proteomes" id="UP001150941">
    <property type="component" value="Unassembled WGS sequence"/>
</dbReference>
<protein>
    <submittedName>
        <fullName evidence="2">Uncharacterized protein</fullName>
    </submittedName>
</protein>
<name>A0A9W9PHB6_9EURO</name>
<proteinExistence type="predicted"/>
<evidence type="ECO:0000256" key="1">
    <source>
        <dbReference type="SAM" id="Phobius"/>
    </source>
</evidence>
<dbReference type="EMBL" id="JAPQKS010000002">
    <property type="protein sequence ID" value="KAJ5246841.1"/>
    <property type="molecule type" value="Genomic_DNA"/>
</dbReference>
<evidence type="ECO:0000313" key="3">
    <source>
        <dbReference type="Proteomes" id="UP001150941"/>
    </source>
</evidence>